<proteinExistence type="predicted"/>
<sequence>MKMPNWLLLVWWGLALAGMLLFLSARLPELEVGKATLPDVVVFLVLIALWVLPLVSEVDVLGVKLRREVQAVREELKGEIRELKNMVEVRNNVSAQFYNGHPPPPSDQEIPRLREQLREVISEALGETQFGRPRVQHAELDVPSDAEYLFQVRYSLEKELRRVYKRRVSDPKERYTSVIAMARMLVHTEELTPQLAGAIKEVYSACSAAIHGEDVTESQVAFVRDLAPELVSILRGIR</sequence>
<keyword evidence="2" id="KW-0472">Membrane</keyword>
<keyword evidence="2" id="KW-0812">Transmembrane</keyword>
<organism evidence="3 4">
    <name type="scientific">Stutzerimonas chloritidismutans</name>
    <name type="common">Pseudomonas chloritidismutans</name>
    <dbReference type="NCBI Taxonomy" id="203192"/>
    <lineage>
        <taxon>Bacteria</taxon>
        <taxon>Pseudomonadati</taxon>
        <taxon>Pseudomonadota</taxon>
        <taxon>Gammaproteobacteria</taxon>
        <taxon>Pseudomonadales</taxon>
        <taxon>Pseudomonadaceae</taxon>
        <taxon>Stutzerimonas</taxon>
    </lineage>
</organism>
<keyword evidence="4" id="KW-1185">Reference proteome</keyword>
<feature type="transmembrane region" description="Helical" evidence="2">
    <location>
        <begin position="40"/>
        <end position="63"/>
    </location>
</feature>
<keyword evidence="2" id="KW-1133">Transmembrane helix</keyword>
<feature type="coiled-coil region" evidence="1">
    <location>
        <begin position="66"/>
        <end position="93"/>
    </location>
</feature>
<dbReference type="Proteomes" id="UP001467669">
    <property type="component" value="Unassembled WGS sequence"/>
</dbReference>
<keyword evidence="1" id="KW-0175">Coiled coil</keyword>
<protein>
    <submittedName>
        <fullName evidence="3">Uncharacterized protein</fullName>
    </submittedName>
</protein>
<gene>
    <name evidence="3" type="ORF">AAGW23_19775</name>
</gene>
<name>A0ABU9MBP1_STUCH</name>
<evidence type="ECO:0000256" key="2">
    <source>
        <dbReference type="SAM" id="Phobius"/>
    </source>
</evidence>
<evidence type="ECO:0000256" key="1">
    <source>
        <dbReference type="SAM" id="Coils"/>
    </source>
</evidence>
<evidence type="ECO:0000313" key="4">
    <source>
        <dbReference type="Proteomes" id="UP001467669"/>
    </source>
</evidence>
<reference evidence="3 4" key="1">
    <citation type="submission" date="2024-04" db="EMBL/GenBank/DDBJ databases">
        <title>Draft Genome Sequence of Isolates Cultured from Underwater Hawaii Seamounts in the North Pacific Ocean.</title>
        <authorList>
            <person name="Sharma I."/>
            <person name="Darden B."/>
            <person name="Creggett J."/>
            <person name="Taylor S."/>
            <person name="Grant M.P."/>
            <person name="Scott J."/>
            <person name="Attles S."/>
            <person name="Walker S."/>
            <person name="Johnson G."/>
            <person name="St. Cloud C."/>
        </authorList>
    </citation>
    <scope>NUCLEOTIDE SEQUENCE [LARGE SCALE GENOMIC DNA]</scope>
    <source>
        <strain evidence="3 4">03GJ23</strain>
    </source>
</reference>
<dbReference type="RefSeq" id="WP_342407995.1">
    <property type="nucleotide sequence ID" value="NZ_JBCFXD010000017.1"/>
</dbReference>
<evidence type="ECO:0000313" key="3">
    <source>
        <dbReference type="EMBL" id="MEL7561084.1"/>
    </source>
</evidence>
<accession>A0ABU9MBP1</accession>
<comment type="caution">
    <text evidence="3">The sequence shown here is derived from an EMBL/GenBank/DDBJ whole genome shotgun (WGS) entry which is preliminary data.</text>
</comment>
<dbReference type="EMBL" id="JBCFXD010000017">
    <property type="protein sequence ID" value="MEL7561084.1"/>
    <property type="molecule type" value="Genomic_DNA"/>
</dbReference>